<dbReference type="OrthoDB" id="9787476at2"/>
<keyword evidence="2 3" id="KW-0378">Hydrolase</keyword>
<evidence type="ECO:0000313" key="6">
    <source>
        <dbReference type="Proteomes" id="UP000297776"/>
    </source>
</evidence>
<evidence type="ECO:0000256" key="3">
    <source>
        <dbReference type="RuleBase" id="RU003476"/>
    </source>
</evidence>
<dbReference type="InterPro" id="IPR020084">
    <property type="entry name" value="NUDIX_hydrolase_CS"/>
</dbReference>
<dbReference type="PANTHER" id="PTHR43046">
    <property type="entry name" value="GDP-MANNOSE MANNOSYL HYDROLASE"/>
    <property type="match status" value="1"/>
</dbReference>
<reference evidence="5 6" key="1">
    <citation type="submission" date="2019-03" db="EMBL/GenBank/DDBJ databases">
        <authorList>
            <person name="Yang Y."/>
        </authorList>
    </citation>
    <scope>NUCLEOTIDE SEQUENCE [LARGE SCALE GENOMIC DNA]</scope>
    <source>
        <strain evidence="5 6">ASL-1</strain>
    </source>
</reference>
<evidence type="ECO:0000259" key="4">
    <source>
        <dbReference type="PROSITE" id="PS51462"/>
    </source>
</evidence>
<name>A0A4Y8LIN8_9BACL</name>
<evidence type="ECO:0000313" key="5">
    <source>
        <dbReference type="EMBL" id="TFE02338.1"/>
    </source>
</evidence>
<dbReference type="Pfam" id="PF00293">
    <property type="entry name" value="NUDIX"/>
    <property type="match status" value="1"/>
</dbReference>
<dbReference type="InterPro" id="IPR015797">
    <property type="entry name" value="NUDIX_hydrolase-like_dom_sf"/>
</dbReference>
<protein>
    <submittedName>
        <fullName evidence="5">NUDIX domain-containing protein</fullName>
    </submittedName>
</protein>
<dbReference type="Gene3D" id="3.90.79.10">
    <property type="entry name" value="Nucleoside Triphosphate Pyrophosphohydrolase"/>
    <property type="match status" value="1"/>
</dbReference>
<accession>A0A4Y8LIN8</accession>
<dbReference type="PROSITE" id="PS51257">
    <property type="entry name" value="PROKAR_LIPOPROTEIN"/>
    <property type="match status" value="1"/>
</dbReference>
<feature type="domain" description="Nudix hydrolase" evidence="4">
    <location>
        <begin position="17"/>
        <end position="148"/>
    </location>
</feature>
<dbReference type="CDD" id="cd04677">
    <property type="entry name" value="NUDIX_Hydrolase"/>
    <property type="match status" value="1"/>
</dbReference>
<sequence length="156" mass="17789">MNDYIRTMRALIGHQTLMTVGCGALIEDQEGRILLQKRTDHSLWGIPGGIMEVGETFEETARREVLEETNLKLDDLKLFGVYSGSSGFSEYENGDKVFSVQIIFSTTGHQGQLKQNNESHEVRFFHRDEVPQNLNQHQAPFITDWVQHNSSLPIIK</sequence>
<dbReference type="PROSITE" id="PS51462">
    <property type="entry name" value="NUDIX"/>
    <property type="match status" value="1"/>
</dbReference>
<dbReference type="InterPro" id="IPR000086">
    <property type="entry name" value="NUDIX_hydrolase_dom"/>
</dbReference>
<dbReference type="PROSITE" id="PS00893">
    <property type="entry name" value="NUDIX_BOX"/>
    <property type="match status" value="1"/>
</dbReference>
<dbReference type="RefSeq" id="WP_134381039.1">
    <property type="nucleotide sequence ID" value="NZ_SORX01000003.1"/>
</dbReference>
<dbReference type="EMBL" id="SORX01000003">
    <property type="protein sequence ID" value="TFE02338.1"/>
    <property type="molecule type" value="Genomic_DNA"/>
</dbReference>
<dbReference type="PRINTS" id="PR00502">
    <property type="entry name" value="NUDIXFAMILY"/>
</dbReference>
<dbReference type="GO" id="GO:0016787">
    <property type="term" value="F:hydrolase activity"/>
    <property type="evidence" value="ECO:0007669"/>
    <property type="project" value="UniProtKB-KW"/>
</dbReference>
<comment type="cofactor">
    <cofactor evidence="1">
        <name>Mg(2+)</name>
        <dbReference type="ChEBI" id="CHEBI:18420"/>
    </cofactor>
</comment>
<dbReference type="InterPro" id="IPR020476">
    <property type="entry name" value="Nudix_hydrolase"/>
</dbReference>
<organism evidence="5 6">
    <name type="scientific">Jeotgalibacillus salarius</name>
    <dbReference type="NCBI Taxonomy" id="546023"/>
    <lineage>
        <taxon>Bacteria</taxon>
        <taxon>Bacillati</taxon>
        <taxon>Bacillota</taxon>
        <taxon>Bacilli</taxon>
        <taxon>Bacillales</taxon>
        <taxon>Caryophanaceae</taxon>
        <taxon>Jeotgalibacillus</taxon>
    </lineage>
</organism>
<dbReference type="SUPFAM" id="SSF55811">
    <property type="entry name" value="Nudix"/>
    <property type="match status" value="1"/>
</dbReference>
<dbReference type="AlphaFoldDB" id="A0A4Y8LIN8"/>
<keyword evidence="6" id="KW-1185">Reference proteome</keyword>
<proteinExistence type="inferred from homology"/>
<evidence type="ECO:0000256" key="1">
    <source>
        <dbReference type="ARBA" id="ARBA00001946"/>
    </source>
</evidence>
<comment type="similarity">
    <text evidence="3">Belongs to the Nudix hydrolase family.</text>
</comment>
<gene>
    <name evidence="5" type="ORF">E2626_07100</name>
</gene>
<comment type="caution">
    <text evidence="5">The sequence shown here is derived from an EMBL/GenBank/DDBJ whole genome shotgun (WGS) entry which is preliminary data.</text>
</comment>
<dbReference type="Proteomes" id="UP000297776">
    <property type="component" value="Unassembled WGS sequence"/>
</dbReference>
<dbReference type="PANTHER" id="PTHR43046:SF2">
    <property type="entry name" value="8-OXO-DGTP DIPHOSPHATASE-RELATED"/>
    <property type="match status" value="1"/>
</dbReference>
<evidence type="ECO:0000256" key="2">
    <source>
        <dbReference type="ARBA" id="ARBA00022801"/>
    </source>
</evidence>